<evidence type="ECO:0000256" key="2">
    <source>
        <dbReference type="ARBA" id="ARBA00022801"/>
    </source>
</evidence>
<comment type="similarity">
    <text evidence="3">Belongs to the Nudix hydrolase family.</text>
</comment>
<dbReference type="Proteomes" id="UP000673975">
    <property type="component" value="Unassembled WGS sequence"/>
</dbReference>
<dbReference type="Gene3D" id="3.90.79.10">
    <property type="entry name" value="Nucleoside Triphosphate Pyrophosphohydrolase"/>
    <property type="match status" value="1"/>
</dbReference>
<dbReference type="InterPro" id="IPR000086">
    <property type="entry name" value="NUDIX_hydrolase_dom"/>
</dbReference>
<evidence type="ECO:0000259" key="4">
    <source>
        <dbReference type="PROSITE" id="PS51462"/>
    </source>
</evidence>
<protein>
    <submittedName>
        <fullName evidence="5">NUDIX domain-containing protein</fullName>
    </submittedName>
</protein>
<dbReference type="RefSeq" id="WP_210509403.1">
    <property type="nucleotide sequence ID" value="NZ_JAFIDN010000001.1"/>
</dbReference>
<comment type="cofactor">
    <cofactor evidence="1">
        <name>Mg(2+)</name>
        <dbReference type="ChEBI" id="CHEBI:18420"/>
    </cofactor>
</comment>
<reference evidence="5" key="1">
    <citation type="submission" date="2021-02" db="EMBL/GenBank/DDBJ databases">
        <title>Natronogracilivirga saccharolytica gen. nov. sp. nov. a new anaerobic, haloalkiliphilic carbohydrate-fermenting bacterium from soda lake and proposing of Cyclonatronumiaceae fam. nov. in the phylum Balneolaeota.</title>
        <authorList>
            <person name="Zhilina T.N."/>
            <person name="Sorokin D.Y."/>
            <person name="Zavarzina D.G."/>
            <person name="Toshchakov S.V."/>
            <person name="Kublanov I.V."/>
        </authorList>
    </citation>
    <scope>NUCLEOTIDE SEQUENCE</scope>
    <source>
        <strain evidence="5">Z-1702</strain>
    </source>
</reference>
<evidence type="ECO:0000256" key="3">
    <source>
        <dbReference type="RuleBase" id="RU003476"/>
    </source>
</evidence>
<dbReference type="PROSITE" id="PS51462">
    <property type="entry name" value="NUDIX"/>
    <property type="match status" value="1"/>
</dbReference>
<keyword evidence="2 3" id="KW-0378">Hydrolase</keyword>
<dbReference type="SUPFAM" id="SSF55811">
    <property type="entry name" value="Nudix"/>
    <property type="match status" value="1"/>
</dbReference>
<dbReference type="Pfam" id="PF00293">
    <property type="entry name" value="NUDIX"/>
    <property type="match status" value="1"/>
</dbReference>
<evidence type="ECO:0000313" key="6">
    <source>
        <dbReference type="Proteomes" id="UP000673975"/>
    </source>
</evidence>
<dbReference type="GO" id="GO:0016787">
    <property type="term" value="F:hydrolase activity"/>
    <property type="evidence" value="ECO:0007669"/>
    <property type="project" value="UniProtKB-KW"/>
</dbReference>
<dbReference type="InterPro" id="IPR015797">
    <property type="entry name" value="NUDIX_hydrolase-like_dom_sf"/>
</dbReference>
<evidence type="ECO:0000256" key="1">
    <source>
        <dbReference type="ARBA" id="ARBA00001946"/>
    </source>
</evidence>
<dbReference type="PRINTS" id="PR00502">
    <property type="entry name" value="NUDIXFAMILY"/>
</dbReference>
<dbReference type="InterPro" id="IPR020476">
    <property type="entry name" value="Nudix_hydrolase"/>
</dbReference>
<dbReference type="PROSITE" id="PS00893">
    <property type="entry name" value="NUDIX_BOX"/>
    <property type="match status" value="1"/>
</dbReference>
<keyword evidence="6" id="KW-1185">Reference proteome</keyword>
<dbReference type="AlphaFoldDB" id="A0A8J7S6Q6"/>
<dbReference type="InterPro" id="IPR020084">
    <property type="entry name" value="NUDIX_hydrolase_CS"/>
</dbReference>
<comment type="caution">
    <text evidence="5">The sequence shown here is derived from an EMBL/GenBank/DDBJ whole genome shotgun (WGS) entry which is preliminary data.</text>
</comment>
<dbReference type="PANTHER" id="PTHR43046:SF14">
    <property type="entry name" value="MUTT_NUDIX FAMILY PROTEIN"/>
    <property type="match status" value="1"/>
</dbReference>
<organism evidence="5 6">
    <name type="scientific">Natronogracilivirga saccharolytica</name>
    <dbReference type="NCBI Taxonomy" id="2812953"/>
    <lineage>
        <taxon>Bacteria</taxon>
        <taxon>Pseudomonadati</taxon>
        <taxon>Balneolota</taxon>
        <taxon>Balneolia</taxon>
        <taxon>Balneolales</taxon>
        <taxon>Cyclonatronaceae</taxon>
        <taxon>Natronogracilivirga</taxon>
    </lineage>
</organism>
<dbReference type="EMBL" id="JAFIDN010000001">
    <property type="protein sequence ID" value="MBP3191171.1"/>
    <property type="molecule type" value="Genomic_DNA"/>
</dbReference>
<accession>A0A8J7S6Q6</accession>
<evidence type="ECO:0000313" key="5">
    <source>
        <dbReference type="EMBL" id="MBP3191171.1"/>
    </source>
</evidence>
<sequence length="156" mass="17611">MDDDIRNRVRVRVNGLVVRDQALLMVNLHSPVTNELIWMPPGGGLGFGETLHGALVREIKEETGVTVEAGPLWYLQEVHATGIHAVEFYFFCHYKAGEPVAGVDPEYSKEQQIIRGADFIPFDRLGRSDIFPEYLRNGFAEDLSDPERQKELPGFI</sequence>
<dbReference type="PANTHER" id="PTHR43046">
    <property type="entry name" value="GDP-MANNOSE MANNOSYL HYDROLASE"/>
    <property type="match status" value="1"/>
</dbReference>
<feature type="domain" description="Nudix hydrolase" evidence="4">
    <location>
        <begin position="8"/>
        <end position="145"/>
    </location>
</feature>
<proteinExistence type="inferred from homology"/>
<gene>
    <name evidence="5" type="ORF">NATSA_00695</name>
</gene>
<name>A0A8J7S6Q6_9BACT</name>